<keyword evidence="2 5" id="KW-0812">Transmembrane</keyword>
<name>A0A543ADJ2_9ACTN</name>
<dbReference type="Pfam" id="PF02656">
    <property type="entry name" value="DUF202"/>
    <property type="match status" value="1"/>
</dbReference>
<evidence type="ECO:0000256" key="2">
    <source>
        <dbReference type="ARBA" id="ARBA00022692"/>
    </source>
</evidence>
<evidence type="ECO:0000259" key="6">
    <source>
        <dbReference type="Pfam" id="PF02656"/>
    </source>
</evidence>
<dbReference type="InterPro" id="IPR003807">
    <property type="entry name" value="DUF202"/>
</dbReference>
<dbReference type="EMBL" id="VFOV01000001">
    <property type="protein sequence ID" value="TQL70655.1"/>
    <property type="molecule type" value="Genomic_DNA"/>
</dbReference>
<dbReference type="Proteomes" id="UP000320209">
    <property type="component" value="Unassembled WGS sequence"/>
</dbReference>
<keyword evidence="8" id="KW-1185">Reference proteome</keyword>
<evidence type="ECO:0000256" key="1">
    <source>
        <dbReference type="ARBA" id="ARBA00004127"/>
    </source>
</evidence>
<protein>
    <submittedName>
        <fullName evidence="7">Uncharacterized membrane protein YidH (DUF202 family)</fullName>
    </submittedName>
</protein>
<evidence type="ECO:0000313" key="8">
    <source>
        <dbReference type="Proteomes" id="UP000320209"/>
    </source>
</evidence>
<organism evidence="7 8">
    <name type="scientific">Nocardioides albertanoniae</name>
    <dbReference type="NCBI Taxonomy" id="1175486"/>
    <lineage>
        <taxon>Bacteria</taxon>
        <taxon>Bacillati</taxon>
        <taxon>Actinomycetota</taxon>
        <taxon>Actinomycetes</taxon>
        <taxon>Propionibacteriales</taxon>
        <taxon>Nocardioidaceae</taxon>
        <taxon>Nocardioides</taxon>
    </lineage>
</organism>
<evidence type="ECO:0000256" key="4">
    <source>
        <dbReference type="ARBA" id="ARBA00023136"/>
    </source>
</evidence>
<evidence type="ECO:0000313" key="7">
    <source>
        <dbReference type="EMBL" id="TQL70655.1"/>
    </source>
</evidence>
<accession>A0A543ADJ2</accession>
<keyword evidence="3 5" id="KW-1133">Transmembrane helix</keyword>
<dbReference type="RefSeq" id="WP_141782354.1">
    <property type="nucleotide sequence ID" value="NZ_VFOV01000001.1"/>
</dbReference>
<comment type="subcellular location">
    <subcellularLocation>
        <location evidence="1">Endomembrane system</location>
        <topology evidence="1">Multi-pass membrane protein</topology>
    </subcellularLocation>
</comment>
<proteinExistence type="predicted"/>
<gene>
    <name evidence="7" type="ORF">FB381_4594</name>
</gene>
<evidence type="ECO:0000256" key="5">
    <source>
        <dbReference type="SAM" id="Phobius"/>
    </source>
</evidence>
<feature type="transmembrane region" description="Helical" evidence="5">
    <location>
        <begin position="80"/>
        <end position="106"/>
    </location>
</feature>
<reference evidence="7 8" key="1">
    <citation type="submission" date="2019-06" db="EMBL/GenBank/DDBJ databases">
        <title>Sequencing the genomes of 1000 actinobacteria strains.</title>
        <authorList>
            <person name="Klenk H.-P."/>
        </authorList>
    </citation>
    <scope>NUCLEOTIDE SEQUENCE [LARGE SCALE GENOMIC DNA]</scope>
    <source>
        <strain evidence="7 8">DSM 25218</strain>
    </source>
</reference>
<dbReference type="AlphaFoldDB" id="A0A543ADJ2"/>
<dbReference type="OrthoDB" id="3701077at2"/>
<feature type="domain" description="DUF202" evidence="6">
    <location>
        <begin position="5"/>
        <end position="66"/>
    </location>
</feature>
<feature type="transmembrane region" description="Helical" evidence="5">
    <location>
        <begin position="38"/>
        <end position="59"/>
    </location>
</feature>
<evidence type="ECO:0000256" key="3">
    <source>
        <dbReference type="ARBA" id="ARBA00022989"/>
    </source>
</evidence>
<feature type="transmembrane region" description="Helical" evidence="5">
    <location>
        <begin position="12"/>
        <end position="32"/>
    </location>
</feature>
<dbReference type="GO" id="GO:0012505">
    <property type="term" value="C:endomembrane system"/>
    <property type="evidence" value="ECO:0007669"/>
    <property type="project" value="UniProtKB-SubCell"/>
</dbReference>
<keyword evidence="4 5" id="KW-0472">Membrane</keyword>
<sequence>MRPTPGVQAERTLLAWQRTSLSIAAGGALLLHYTVERFATAGVVAGALALSASVGCYLASRRRYGAAHRDTGGNGRVQDAGLPCALMSLAVIVLAAAVFCLCLVRATEVLG</sequence>
<comment type="caution">
    <text evidence="7">The sequence shown here is derived from an EMBL/GenBank/DDBJ whole genome shotgun (WGS) entry which is preliminary data.</text>
</comment>